<gene>
    <name evidence="4" type="ORF">HOP52_10410</name>
</gene>
<sequence>MKDSLSRKLLMPALLAVAIAPLALSATAGEKDDKGWHEQRQERFEAHREALFERAGLDEATRSALEEAHAEHHEALRELHDQHRQRMDEILDDDQRQALRAAKQELHQEKRSAYGAKQRGSLQQRLTALVDSWELSDEEREALRETREALYADMAELRGQSFDSRDERREAWQALRDEHHAALAELLTEEQIGALEAAMPSRGHKGAGKAKYRSGQPYGD</sequence>
<dbReference type="EMBL" id="JABFUC010000007">
    <property type="protein sequence ID" value="MCG6658166.1"/>
    <property type="molecule type" value="Genomic_DNA"/>
</dbReference>
<name>A0ABS9P951_9GAMM</name>
<dbReference type="Proteomes" id="UP000814385">
    <property type="component" value="Unassembled WGS sequence"/>
</dbReference>
<protein>
    <submittedName>
        <fullName evidence="4">Uncharacterized protein</fullName>
    </submittedName>
</protein>
<feature type="coiled-coil region" evidence="1">
    <location>
        <begin position="62"/>
        <end position="93"/>
    </location>
</feature>
<dbReference type="RefSeq" id="WP_238977318.1">
    <property type="nucleotide sequence ID" value="NZ_JABFUC010000007.1"/>
</dbReference>
<feature type="region of interest" description="Disordered" evidence="2">
    <location>
        <begin position="197"/>
        <end position="220"/>
    </location>
</feature>
<feature type="chain" id="PRO_5046623751" evidence="3">
    <location>
        <begin position="29"/>
        <end position="220"/>
    </location>
</feature>
<evidence type="ECO:0000256" key="2">
    <source>
        <dbReference type="SAM" id="MobiDB-lite"/>
    </source>
</evidence>
<keyword evidence="1" id="KW-0175">Coiled coil</keyword>
<comment type="caution">
    <text evidence="4">The sequence shown here is derived from an EMBL/GenBank/DDBJ whole genome shotgun (WGS) entry which is preliminary data.</text>
</comment>
<keyword evidence="5" id="KW-1185">Reference proteome</keyword>
<evidence type="ECO:0000256" key="3">
    <source>
        <dbReference type="SAM" id="SignalP"/>
    </source>
</evidence>
<keyword evidence="3" id="KW-0732">Signal</keyword>
<feature type="signal peptide" evidence="3">
    <location>
        <begin position="1"/>
        <end position="28"/>
    </location>
</feature>
<reference evidence="4 5" key="1">
    <citation type="submission" date="2020-05" db="EMBL/GenBank/DDBJ databases">
        <title>Comparative genomic analysis of denitrifying bacteria from Halomonas genus.</title>
        <authorList>
            <person name="Wang L."/>
            <person name="Shao Z."/>
        </authorList>
    </citation>
    <scope>NUCLEOTIDE SEQUENCE [LARGE SCALE GENOMIC DNA]</scope>
    <source>
        <strain evidence="4 5">A4</strain>
    </source>
</reference>
<proteinExistence type="predicted"/>
<organism evidence="4 5">
    <name type="scientific">Billgrantia campisalis</name>
    <dbReference type="NCBI Taxonomy" id="74661"/>
    <lineage>
        <taxon>Bacteria</taxon>
        <taxon>Pseudomonadati</taxon>
        <taxon>Pseudomonadota</taxon>
        <taxon>Gammaproteobacteria</taxon>
        <taxon>Oceanospirillales</taxon>
        <taxon>Halomonadaceae</taxon>
        <taxon>Billgrantia</taxon>
    </lineage>
</organism>
<evidence type="ECO:0000256" key="1">
    <source>
        <dbReference type="SAM" id="Coils"/>
    </source>
</evidence>
<evidence type="ECO:0000313" key="4">
    <source>
        <dbReference type="EMBL" id="MCG6658166.1"/>
    </source>
</evidence>
<accession>A0ABS9P951</accession>
<feature type="compositionally biased region" description="Basic residues" evidence="2">
    <location>
        <begin position="202"/>
        <end position="212"/>
    </location>
</feature>
<evidence type="ECO:0000313" key="5">
    <source>
        <dbReference type="Proteomes" id="UP000814385"/>
    </source>
</evidence>